<proteinExistence type="predicted"/>
<feature type="non-terminal residue" evidence="1">
    <location>
        <position position="254"/>
    </location>
</feature>
<gene>
    <name evidence="1" type="ORF">S06H3_15176</name>
</gene>
<reference evidence="1" key="1">
    <citation type="journal article" date="2014" name="Front. Microbiol.">
        <title>High frequency of phylogenetically diverse reductive dehalogenase-homologous genes in deep subseafloor sedimentary metagenomes.</title>
        <authorList>
            <person name="Kawai M."/>
            <person name="Futagami T."/>
            <person name="Toyoda A."/>
            <person name="Takaki Y."/>
            <person name="Nishi S."/>
            <person name="Hori S."/>
            <person name="Arai W."/>
            <person name="Tsubouchi T."/>
            <person name="Morono Y."/>
            <person name="Uchiyama I."/>
            <person name="Ito T."/>
            <person name="Fujiyama A."/>
            <person name="Inagaki F."/>
            <person name="Takami H."/>
        </authorList>
    </citation>
    <scope>NUCLEOTIDE SEQUENCE</scope>
    <source>
        <strain evidence="1">Expedition CK06-06</strain>
    </source>
</reference>
<organism evidence="1">
    <name type="scientific">marine sediment metagenome</name>
    <dbReference type="NCBI Taxonomy" id="412755"/>
    <lineage>
        <taxon>unclassified sequences</taxon>
        <taxon>metagenomes</taxon>
        <taxon>ecological metagenomes</taxon>
    </lineage>
</organism>
<dbReference type="EMBL" id="BARV01007454">
    <property type="protein sequence ID" value="GAI08214.1"/>
    <property type="molecule type" value="Genomic_DNA"/>
</dbReference>
<accession>X1MP97</accession>
<sequence length="254" mass="28643">MQVKPLLLHSESELELDYCCSDCGFDCKTVTITLLYLHDVGVENIIQPSSDEDIGNLILPPGEYPVECIVKNYGTYTETNFNVNATIWLIEDRDTIFYSDDFIVATIDSFDTVTVLFDNVTFMDTDEGEYKLEITTELVGDDVPENDQKILLFTIKIPDTTPPVTTHKFDGITGDNNWYKSNVAVTLTAEDYPPPSEPSGVDYTKYQIDEGGWKTYKAPFVVSDDGKHTLYYYSVDFAGNVEDTNDADFKIDQT</sequence>
<dbReference type="NCBIfam" id="NF047446">
    <property type="entry name" value="barrel_OmpL47"/>
    <property type="match status" value="1"/>
</dbReference>
<dbReference type="Gene3D" id="3.30.1920.20">
    <property type="match status" value="1"/>
</dbReference>
<comment type="caution">
    <text evidence="1">The sequence shown here is derived from an EMBL/GenBank/DDBJ whole genome shotgun (WGS) entry which is preliminary data.</text>
</comment>
<protein>
    <recommendedName>
        <fullName evidence="2">Ig-like domain-containing protein</fullName>
    </recommendedName>
</protein>
<evidence type="ECO:0008006" key="2">
    <source>
        <dbReference type="Google" id="ProtNLM"/>
    </source>
</evidence>
<name>X1MP97_9ZZZZ</name>
<dbReference type="AlphaFoldDB" id="X1MP97"/>
<evidence type="ECO:0000313" key="1">
    <source>
        <dbReference type="EMBL" id="GAI08214.1"/>
    </source>
</evidence>
<dbReference type="InterPro" id="IPR058094">
    <property type="entry name" value="Ig-like_OmpL47-like"/>
</dbReference>